<dbReference type="RefSeq" id="WP_190889296.1">
    <property type="nucleotide sequence ID" value="NZ_JACWZY010000022.1"/>
</dbReference>
<dbReference type="PROSITE" id="PS50215">
    <property type="entry name" value="ADAM_MEPRO"/>
    <property type="match status" value="1"/>
</dbReference>
<gene>
    <name evidence="4" type="ORF">IC229_22570</name>
</gene>
<dbReference type="EMBL" id="JACWZY010000022">
    <property type="protein sequence ID" value="MBD2703446.1"/>
    <property type="molecule type" value="Genomic_DNA"/>
</dbReference>
<dbReference type="Proteomes" id="UP000598820">
    <property type="component" value="Unassembled WGS sequence"/>
</dbReference>
<evidence type="ECO:0000313" key="5">
    <source>
        <dbReference type="Proteomes" id="UP000598820"/>
    </source>
</evidence>
<dbReference type="SUPFAM" id="SSF55486">
    <property type="entry name" value="Metalloproteases ('zincins'), catalytic domain"/>
    <property type="match status" value="1"/>
</dbReference>
<proteinExistence type="predicted"/>
<dbReference type="AlphaFoldDB" id="A0A926Y4Q9"/>
<feature type="chain" id="PRO_5037219954" description="Peptidase M12B domain-containing protein" evidence="2">
    <location>
        <begin position="18"/>
        <end position="534"/>
    </location>
</feature>
<protein>
    <recommendedName>
        <fullName evidence="3">Peptidase M12B domain-containing protein</fullName>
    </recommendedName>
</protein>
<feature type="signal peptide" evidence="2">
    <location>
        <begin position="1"/>
        <end position="17"/>
    </location>
</feature>
<sequence>MRLLFMYLLLLPFVGWAQENPLVKAVSAAKASGKADTYTNLFTANESAKALTNALDATQRIQNLTLNMSVLKSISSQKHQLLQIALPTAQGALELVLVPATIFAPGFKVVTAVPDPNFTLDITRIQYYNGFIKNNPNSLAIIAITENAISGTIADQTGNRVLAKRNNKSASASEYAFYNENAVITQKPTFTCGTTDGDSPSTPLKENPTKDIPTHTTNSTSCVKYVGVYAEADHAMYQDFNSNTNELAEHLGFLFAQVVTLYRRDGIYVLLAQLHIWNTTDPYNNPANTDEALDRFRNRWRGMGNNYPGNVAHLLSSQNLGGGLATTTGIMSKSTAYGVSANLNDYYGLAVELPSYSWEVEVVTHELGHNLGSRHTHWCGWPGGPIDNCNPSENNGPCCNGPCAEDGSNRINCCTPGPAPTNGGTIMSYCHQNSYINFINGFGDLPKNAIQTMLAGLSASLPITTSDGNTESIASGNWSSSSTWACGLMPSVLGNVTVGGGHAVQLNTNESTKAVNINGNLNLSTTSTNLNINN</sequence>
<keyword evidence="2" id="KW-0732">Signal</keyword>
<dbReference type="GO" id="GO:0004222">
    <property type="term" value="F:metalloendopeptidase activity"/>
    <property type="evidence" value="ECO:0007669"/>
    <property type="project" value="InterPro"/>
</dbReference>
<feature type="region of interest" description="Disordered" evidence="1">
    <location>
        <begin position="192"/>
        <end position="215"/>
    </location>
</feature>
<dbReference type="InterPro" id="IPR001590">
    <property type="entry name" value="Peptidase_M12B"/>
</dbReference>
<dbReference type="PANTHER" id="PTHR11905:SF159">
    <property type="entry name" value="ADAM METALLOPROTEASE"/>
    <property type="match status" value="1"/>
</dbReference>
<dbReference type="PANTHER" id="PTHR11905">
    <property type="entry name" value="ADAM A DISINTEGRIN AND METALLOPROTEASE DOMAIN"/>
    <property type="match status" value="1"/>
</dbReference>
<feature type="compositionally biased region" description="Polar residues" evidence="1">
    <location>
        <begin position="192"/>
        <end position="204"/>
    </location>
</feature>
<organism evidence="4 5">
    <name type="scientific">Spirosoma profusum</name>
    <dbReference type="NCBI Taxonomy" id="2771354"/>
    <lineage>
        <taxon>Bacteria</taxon>
        <taxon>Pseudomonadati</taxon>
        <taxon>Bacteroidota</taxon>
        <taxon>Cytophagia</taxon>
        <taxon>Cytophagales</taxon>
        <taxon>Cytophagaceae</taxon>
        <taxon>Spirosoma</taxon>
    </lineage>
</organism>
<dbReference type="InterPro" id="IPR024079">
    <property type="entry name" value="MetalloPept_cat_dom_sf"/>
</dbReference>
<evidence type="ECO:0000313" key="4">
    <source>
        <dbReference type="EMBL" id="MBD2703446.1"/>
    </source>
</evidence>
<dbReference type="GO" id="GO:0006509">
    <property type="term" value="P:membrane protein ectodomain proteolysis"/>
    <property type="evidence" value="ECO:0007669"/>
    <property type="project" value="TreeGrafter"/>
</dbReference>
<accession>A0A926Y4Q9</accession>
<feature type="domain" description="Peptidase M12B" evidence="3">
    <location>
        <begin position="224"/>
        <end position="440"/>
    </location>
</feature>
<evidence type="ECO:0000256" key="1">
    <source>
        <dbReference type="SAM" id="MobiDB-lite"/>
    </source>
</evidence>
<dbReference type="Pfam" id="PF13688">
    <property type="entry name" value="Reprolysin_5"/>
    <property type="match status" value="1"/>
</dbReference>
<name>A0A926Y4Q9_9BACT</name>
<evidence type="ECO:0000256" key="2">
    <source>
        <dbReference type="SAM" id="SignalP"/>
    </source>
</evidence>
<comment type="caution">
    <text evidence="4">The sequence shown here is derived from an EMBL/GenBank/DDBJ whole genome shotgun (WGS) entry which is preliminary data.</text>
</comment>
<evidence type="ECO:0000259" key="3">
    <source>
        <dbReference type="PROSITE" id="PS50215"/>
    </source>
</evidence>
<reference evidence="4" key="1">
    <citation type="submission" date="2020-09" db="EMBL/GenBank/DDBJ databases">
        <authorList>
            <person name="Kim M.K."/>
        </authorList>
    </citation>
    <scope>NUCLEOTIDE SEQUENCE</scope>
    <source>
        <strain evidence="4">BT702</strain>
    </source>
</reference>
<dbReference type="Gene3D" id="3.40.390.10">
    <property type="entry name" value="Collagenase (Catalytic Domain)"/>
    <property type="match status" value="1"/>
</dbReference>
<keyword evidence="5" id="KW-1185">Reference proteome</keyword>